<evidence type="ECO:0000313" key="7">
    <source>
        <dbReference type="Proteomes" id="UP000568839"/>
    </source>
</evidence>
<keyword evidence="7" id="KW-1185">Reference proteome</keyword>
<dbReference type="InterPro" id="IPR005234">
    <property type="entry name" value="ScpB_csome_segregation"/>
</dbReference>
<gene>
    <name evidence="5" type="primary">scpB</name>
    <name evidence="6" type="ORF">HNR44_000932</name>
</gene>
<protein>
    <recommendedName>
        <fullName evidence="5">Segregation and condensation protein B</fullName>
    </recommendedName>
</protein>
<dbReference type="Proteomes" id="UP000568839">
    <property type="component" value="Unassembled WGS sequence"/>
</dbReference>
<evidence type="ECO:0000256" key="3">
    <source>
        <dbReference type="ARBA" id="ARBA00022829"/>
    </source>
</evidence>
<evidence type="ECO:0000313" key="6">
    <source>
        <dbReference type="EMBL" id="MBB6448983.1"/>
    </source>
</evidence>
<organism evidence="6 7">
    <name type="scientific">Geomicrobium halophilum</name>
    <dbReference type="NCBI Taxonomy" id="549000"/>
    <lineage>
        <taxon>Bacteria</taxon>
        <taxon>Bacillati</taxon>
        <taxon>Bacillota</taxon>
        <taxon>Bacilli</taxon>
        <taxon>Bacillales</taxon>
        <taxon>Geomicrobium</taxon>
    </lineage>
</organism>
<proteinExistence type="inferred from homology"/>
<dbReference type="NCBIfam" id="TIGR00281">
    <property type="entry name" value="SMC-Scp complex subunit ScpB"/>
    <property type="match status" value="1"/>
</dbReference>
<dbReference type="AlphaFoldDB" id="A0A841PX50"/>
<dbReference type="InterPro" id="IPR036388">
    <property type="entry name" value="WH-like_DNA-bd_sf"/>
</dbReference>
<evidence type="ECO:0000256" key="4">
    <source>
        <dbReference type="ARBA" id="ARBA00023306"/>
    </source>
</evidence>
<dbReference type="GO" id="GO:0005737">
    <property type="term" value="C:cytoplasm"/>
    <property type="evidence" value="ECO:0007669"/>
    <property type="project" value="UniProtKB-SubCell"/>
</dbReference>
<keyword evidence="2 5" id="KW-0132">Cell division</keyword>
<keyword evidence="3 5" id="KW-0159">Chromosome partition</keyword>
<dbReference type="Gene3D" id="1.10.10.10">
    <property type="entry name" value="Winged helix-like DNA-binding domain superfamily/Winged helix DNA-binding domain"/>
    <property type="match status" value="2"/>
</dbReference>
<comment type="subunit">
    <text evidence="5">Homodimer. Homodimerization may be required to stabilize the binding of ScpA to the Smc head domains. Component of a cohesin-like complex composed of ScpA, ScpB and the Smc homodimer, in which ScpA and ScpB bind to the head domain of Smc. The presence of the three proteins is required for the association of the complex with DNA.</text>
</comment>
<dbReference type="PIRSF" id="PIRSF019345">
    <property type="entry name" value="ScpB"/>
    <property type="match status" value="1"/>
</dbReference>
<keyword evidence="1 5" id="KW-0963">Cytoplasm</keyword>
<evidence type="ECO:0000256" key="1">
    <source>
        <dbReference type="ARBA" id="ARBA00022490"/>
    </source>
</evidence>
<dbReference type="GO" id="GO:0051301">
    <property type="term" value="P:cell division"/>
    <property type="evidence" value="ECO:0007669"/>
    <property type="project" value="UniProtKB-KW"/>
</dbReference>
<dbReference type="GO" id="GO:0051304">
    <property type="term" value="P:chromosome separation"/>
    <property type="evidence" value="ECO:0007669"/>
    <property type="project" value="InterPro"/>
</dbReference>
<evidence type="ECO:0000256" key="5">
    <source>
        <dbReference type="HAMAP-Rule" id="MF_01804"/>
    </source>
</evidence>
<comment type="caution">
    <text evidence="6">The sequence shown here is derived from an EMBL/GenBank/DDBJ whole genome shotgun (WGS) entry which is preliminary data.</text>
</comment>
<dbReference type="SUPFAM" id="SSF46785">
    <property type="entry name" value="Winged helix' DNA-binding domain"/>
    <property type="match status" value="2"/>
</dbReference>
<sequence>MNEDIDLILETLLYVSGDEGLEVRRAAEAVGIDKSRVITELERIASQYEEEGRALSVQQFGESFKMVTRAEFSEYVERYASPPQRGTLSQAALETLAIVAYEQPVTRLDVEEIRGVKVDRAMTTLVGKGLVEESGRAKGVGRAILYKTTPRFLDVFNLSSLDDLPTINDNEQTEQMDLFMSSYREQHE</sequence>
<dbReference type="RefSeq" id="WP_184402917.1">
    <property type="nucleotide sequence ID" value="NZ_JACHHJ010000001.1"/>
</dbReference>
<name>A0A841PX50_9BACL</name>
<dbReference type="PANTHER" id="PTHR34298:SF2">
    <property type="entry name" value="SEGREGATION AND CONDENSATION PROTEIN B"/>
    <property type="match status" value="1"/>
</dbReference>
<dbReference type="HAMAP" id="MF_01804">
    <property type="entry name" value="ScpB"/>
    <property type="match status" value="1"/>
</dbReference>
<reference evidence="6 7" key="1">
    <citation type="submission" date="2020-08" db="EMBL/GenBank/DDBJ databases">
        <title>Genomic Encyclopedia of Type Strains, Phase IV (KMG-IV): sequencing the most valuable type-strain genomes for metagenomic binning, comparative biology and taxonomic classification.</title>
        <authorList>
            <person name="Goeker M."/>
        </authorList>
    </citation>
    <scope>NUCLEOTIDE SEQUENCE [LARGE SCALE GENOMIC DNA]</scope>
    <source>
        <strain evidence="6 7">DSM 21769</strain>
    </source>
</reference>
<evidence type="ECO:0000256" key="2">
    <source>
        <dbReference type="ARBA" id="ARBA00022618"/>
    </source>
</evidence>
<comment type="subcellular location">
    <subcellularLocation>
        <location evidence="5">Cytoplasm</location>
    </subcellularLocation>
    <text evidence="5">Associated with two foci at the outer edges of the nucleoid region in young cells, and at four foci within both cell halves in older cells.</text>
</comment>
<dbReference type="InterPro" id="IPR036390">
    <property type="entry name" value="WH_DNA-bd_sf"/>
</dbReference>
<dbReference type="GO" id="GO:0006260">
    <property type="term" value="P:DNA replication"/>
    <property type="evidence" value="ECO:0007669"/>
    <property type="project" value="UniProtKB-UniRule"/>
</dbReference>
<comment type="similarity">
    <text evidence="5">Belongs to the ScpB family.</text>
</comment>
<comment type="function">
    <text evidence="5">Participates in chromosomal partition during cell division. May act via the formation of a condensin-like complex containing Smc and ScpA that pull DNA away from mid-cell into both cell halves.</text>
</comment>
<dbReference type="PANTHER" id="PTHR34298">
    <property type="entry name" value="SEGREGATION AND CONDENSATION PROTEIN B"/>
    <property type="match status" value="1"/>
</dbReference>
<keyword evidence="4 5" id="KW-0131">Cell cycle</keyword>
<dbReference type="EMBL" id="JACHHJ010000001">
    <property type="protein sequence ID" value="MBB6448983.1"/>
    <property type="molecule type" value="Genomic_DNA"/>
</dbReference>
<dbReference type="Pfam" id="PF04079">
    <property type="entry name" value="SMC_ScpB"/>
    <property type="match status" value="1"/>
</dbReference>
<accession>A0A841PX50</accession>